<feature type="transmembrane region" description="Helical" evidence="10">
    <location>
        <begin position="21"/>
        <end position="47"/>
    </location>
</feature>
<evidence type="ECO:0000256" key="1">
    <source>
        <dbReference type="ARBA" id="ARBA00004651"/>
    </source>
</evidence>
<feature type="transmembrane region" description="Helical" evidence="10">
    <location>
        <begin position="67"/>
        <end position="90"/>
    </location>
</feature>
<dbReference type="InterPro" id="IPR001185">
    <property type="entry name" value="MS_channel"/>
</dbReference>
<keyword evidence="9 10" id="KW-0407">Ion channel</keyword>
<dbReference type="PANTHER" id="PTHR30266:SF2">
    <property type="entry name" value="LARGE-CONDUCTANCE MECHANOSENSITIVE CHANNEL"/>
    <property type="match status" value="1"/>
</dbReference>
<evidence type="ECO:0000256" key="5">
    <source>
        <dbReference type="ARBA" id="ARBA00022692"/>
    </source>
</evidence>
<evidence type="ECO:0000256" key="2">
    <source>
        <dbReference type="ARBA" id="ARBA00007254"/>
    </source>
</evidence>
<keyword evidence="3 10" id="KW-0813">Transport</keyword>
<evidence type="ECO:0000256" key="8">
    <source>
        <dbReference type="ARBA" id="ARBA00023136"/>
    </source>
</evidence>
<evidence type="ECO:0000313" key="11">
    <source>
        <dbReference type="EMBL" id="PXX77866.1"/>
    </source>
</evidence>
<dbReference type="InterPro" id="IPR019823">
    <property type="entry name" value="Mechanosensitive_channel_CS"/>
</dbReference>
<dbReference type="EMBL" id="QJKH01000009">
    <property type="protein sequence ID" value="PXX77866.1"/>
    <property type="molecule type" value="Genomic_DNA"/>
</dbReference>
<dbReference type="GO" id="GO:0008381">
    <property type="term" value="F:mechanosensitive monoatomic ion channel activity"/>
    <property type="evidence" value="ECO:0007669"/>
    <property type="project" value="UniProtKB-UniRule"/>
</dbReference>
<sequence length="132" mass="14620">MKKFIEEFKQFAMRGNVLDMAVGVIVGGAFNSIVTSLVNDVITPLIAIPMGKATFTDIVWVIGETQITIGNFIQAIFSFLITAFSVFVLVKTINILTKKREAEKPQEPATPKISSTDQLLMEILEELKKKEA</sequence>
<evidence type="ECO:0000256" key="4">
    <source>
        <dbReference type="ARBA" id="ARBA00022475"/>
    </source>
</evidence>
<dbReference type="GO" id="GO:0005886">
    <property type="term" value="C:plasma membrane"/>
    <property type="evidence" value="ECO:0007669"/>
    <property type="project" value="UniProtKB-SubCell"/>
</dbReference>
<comment type="subunit">
    <text evidence="10">Homopentamer.</text>
</comment>
<evidence type="ECO:0000313" key="12">
    <source>
        <dbReference type="Proteomes" id="UP000247612"/>
    </source>
</evidence>
<keyword evidence="6 10" id="KW-1133">Transmembrane helix</keyword>
<dbReference type="PROSITE" id="PS01327">
    <property type="entry name" value="MSCL"/>
    <property type="match status" value="1"/>
</dbReference>
<keyword evidence="8 10" id="KW-0472">Membrane</keyword>
<dbReference type="PRINTS" id="PR01264">
    <property type="entry name" value="MECHCHANNEL"/>
</dbReference>
<comment type="similarity">
    <text evidence="2 10">Belongs to the MscL family.</text>
</comment>
<evidence type="ECO:0000256" key="3">
    <source>
        <dbReference type="ARBA" id="ARBA00022448"/>
    </source>
</evidence>
<dbReference type="InterPro" id="IPR037673">
    <property type="entry name" value="MSC/AndL"/>
</dbReference>
<dbReference type="HAMAP" id="MF_00115">
    <property type="entry name" value="MscL"/>
    <property type="match status" value="1"/>
</dbReference>
<dbReference type="AlphaFoldDB" id="A0A318KQA7"/>
<organism evidence="11 12">
    <name type="scientific">Dielma fastidiosa</name>
    <dbReference type="NCBI Taxonomy" id="1034346"/>
    <lineage>
        <taxon>Bacteria</taxon>
        <taxon>Bacillati</taxon>
        <taxon>Bacillota</taxon>
        <taxon>Erysipelotrichia</taxon>
        <taxon>Erysipelotrichales</taxon>
        <taxon>Erysipelotrichaceae</taxon>
        <taxon>Dielma</taxon>
    </lineage>
</organism>
<dbReference type="Proteomes" id="UP000247612">
    <property type="component" value="Unassembled WGS sequence"/>
</dbReference>
<accession>A0A318KQA7</accession>
<keyword evidence="5 10" id="KW-0812">Transmembrane</keyword>
<dbReference type="STRING" id="1034346.GCA_000313565_02781"/>
<evidence type="ECO:0000256" key="9">
    <source>
        <dbReference type="ARBA" id="ARBA00023303"/>
    </source>
</evidence>
<proteinExistence type="inferred from homology"/>
<keyword evidence="12" id="KW-1185">Reference proteome</keyword>
<gene>
    <name evidence="10" type="primary">mscL</name>
    <name evidence="11" type="ORF">DES51_109120</name>
</gene>
<dbReference type="RefSeq" id="WP_022939063.1">
    <property type="nucleotide sequence ID" value="NZ_CABKRQ010000007.1"/>
</dbReference>
<dbReference type="OrthoDB" id="9810350at2"/>
<dbReference type="InterPro" id="IPR036019">
    <property type="entry name" value="MscL_channel"/>
</dbReference>
<keyword evidence="4 10" id="KW-1003">Cell membrane</keyword>
<evidence type="ECO:0000256" key="10">
    <source>
        <dbReference type="HAMAP-Rule" id="MF_00115"/>
    </source>
</evidence>
<dbReference type="Pfam" id="PF01741">
    <property type="entry name" value="MscL"/>
    <property type="match status" value="1"/>
</dbReference>
<dbReference type="Gene3D" id="1.10.1200.120">
    <property type="entry name" value="Large-conductance mechanosensitive channel, MscL, domain 1"/>
    <property type="match status" value="1"/>
</dbReference>
<comment type="subcellular location">
    <subcellularLocation>
        <location evidence="1 10">Cell membrane</location>
        <topology evidence="1 10">Multi-pass membrane protein</topology>
    </subcellularLocation>
</comment>
<keyword evidence="7 10" id="KW-0406">Ion transport</keyword>
<name>A0A318KQA7_9FIRM</name>
<dbReference type="PANTHER" id="PTHR30266">
    <property type="entry name" value="MECHANOSENSITIVE CHANNEL MSCL"/>
    <property type="match status" value="1"/>
</dbReference>
<dbReference type="NCBIfam" id="TIGR00220">
    <property type="entry name" value="mscL"/>
    <property type="match status" value="1"/>
</dbReference>
<comment type="caution">
    <text evidence="11">The sequence shown here is derived from an EMBL/GenBank/DDBJ whole genome shotgun (WGS) entry which is preliminary data.</text>
</comment>
<evidence type="ECO:0000256" key="6">
    <source>
        <dbReference type="ARBA" id="ARBA00022989"/>
    </source>
</evidence>
<reference evidence="11 12" key="1">
    <citation type="submission" date="2018-05" db="EMBL/GenBank/DDBJ databases">
        <title>Genomic Encyclopedia of Type Strains, Phase IV (KMG-IV): sequencing the most valuable type-strain genomes for metagenomic binning, comparative biology and taxonomic classification.</title>
        <authorList>
            <person name="Goeker M."/>
        </authorList>
    </citation>
    <scope>NUCLEOTIDE SEQUENCE [LARGE SCALE GENOMIC DNA]</scope>
    <source>
        <strain evidence="11 12">JC118</strain>
    </source>
</reference>
<dbReference type="SUPFAM" id="SSF81330">
    <property type="entry name" value="Gated mechanosensitive channel"/>
    <property type="match status" value="1"/>
</dbReference>
<protein>
    <recommendedName>
        <fullName evidence="10">Large-conductance mechanosensitive channel</fullName>
    </recommendedName>
</protein>
<comment type="function">
    <text evidence="10">Channel that opens in response to stretch forces in the membrane lipid bilayer. May participate in the regulation of osmotic pressure changes within the cell.</text>
</comment>
<evidence type="ECO:0000256" key="7">
    <source>
        <dbReference type="ARBA" id="ARBA00023065"/>
    </source>
</evidence>